<comment type="caution">
    <text evidence="2">The sequence shown here is derived from an EMBL/GenBank/DDBJ whole genome shotgun (WGS) entry which is preliminary data.</text>
</comment>
<dbReference type="Proteomes" id="UP000318864">
    <property type="component" value="Unassembled WGS sequence"/>
</dbReference>
<dbReference type="InterPro" id="IPR040624">
    <property type="entry name" value="HalOD1"/>
</dbReference>
<keyword evidence="3" id="KW-1185">Reference proteome</keyword>
<organism evidence="2 3">
    <name type="scientific">Salinadaptatus halalkaliphilus</name>
    <dbReference type="NCBI Taxonomy" id="2419781"/>
    <lineage>
        <taxon>Archaea</taxon>
        <taxon>Methanobacteriati</taxon>
        <taxon>Methanobacteriota</taxon>
        <taxon>Stenosarchaea group</taxon>
        <taxon>Halobacteria</taxon>
        <taxon>Halobacteriales</taxon>
        <taxon>Natrialbaceae</taxon>
        <taxon>Salinadaptatus</taxon>
    </lineage>
</organism>
<dbReference type="OrthoDB" id="270808at2157"/>
<proteinExistence type="predicted"/>
<protein>
    <recommendedName>
        <fullName evidence="1">Halobacterial output domain-containing protein</fullName>
    </recommendedName>
</protein>
<name>A0A4S3TPF2_9EURY</name>
<feature type="domain" description="Halobacterial output" evidence="1">
    <location>
        <begin position="25"/>
        <end position="98"/>
    </location>
</feature>
<dbReference type="RefSeq" id="WP_141463212.1">
    <property type="nucleotide sequence ID" value="NZ_RBZW01000011.1"/>
</dbReference>
<evidence type="ECO:0000313" key="2">
    <source>
        <dbReference type="EMBL" id="THE66234.1"/>
    </source>
</evidence>
<dbReference type="AlphaFoldDB" id="A0A4S3TPF2"/>
<gene>
    <name evidence="2" type="ORF">D8Y22_02860</name>
</gene>
<dbReference type="Pfam" id="PF18545">
    <property type="entry name" value="HalOD1"/>
    <property type="match status" value="1"/>
</dbReference>
<evidence type="ECO:0000313" key="3">
    <source>
        <dbReference type="Proteomes" id="UP000318864"/>
    </source>
</evidence>
<reference evidence="2 3" key="1">
    <citation type="submission" date="2018-10" db="EMBL/GenBank/DDBJ databases">
        <title>Natronolimnobius sp. XQ-INN 246 isolated from Inner Mongolia Autonomous Region of China.</title>
        <authorList>
            <person name="Xue Q."/>
        </authorList>
    </citation>
    <scope>NUCLEOTIDE SEQUENCE [LARGE SCALE GENOMIC DNA]</scope>
    <source>
        <strain evidence="2 3">XQ-INN 246</strain>
    </source>
</reference>
<dbReference type="EMBL" id="RBZW01000011">
    <property type="protein sequence ID" value="THE66234.1"/>
    <property type="molecule type" value="Genomic_DNA"/>
</dbReference>
<sequence>MTDRRICESHGRAFGRHVRYDRREGESPSIAVATALAQYFDEDVTKANTRLYEYVDPEALDALFAKTYSGAERSVRSVEFTVDETTVLVRSDRIEVSPTA</sequence>
<evidence type="ECO:0000259" key="1">
    <source>
        <dbReference type="Pfam" id="PF18545"/>
    </source>
</evidence>
<accession>A0A4S3TPF2</accession>